<evidence type="ECO:0000259" key="1">
    <source>
        <dbReference type="PROSITE" id="PS50060"/>
    </source>
</evidence>
<dbReference type="PANTHER" id="PTHR23282">
    <property type="entry name" value="APICAL ENDOSOMAL GLYCOPROTEIN PRECURSOR"/>
    <property type="match status" value="1"/>
</dbReference>
<gene>
    <name evidence="2" type="ORF">MEDL_54894</name>
</gene>
<organism evidence="2 3">
    <name type="scientific">Mytilus edulis</name>
    <name type="common">Blue mussel</name>
    <dbReference type="NCBI Taxonomy" id="6550"/>
    <lineage>
        <taxon>Eukaryota</taxon>
        <taxon>Metazoa</taxon>
        <taxon>Spiralia</taxon>
        <taxon>Lophotrochozoa</taxon>
        <taxon>Mollusca</taxon>
        <taxon>Bivalvia</taxon>
        <taxon>Autobranchia</taxon>
        <taxon>Pteriomorphia</taxon>
        <taxon>Mytilida</taxon>
        <taxon>Mytiloidea</taxon>
        <taxon>Mytilidae</taxon>
        <taxon>Mytilinae</taxon>
        <taxon>Mytilus</taxon>
    </lineage>
</organism>
<dbReference type="PROSITE" id="PS50060">
    <property type="entry name" value="MAM_2"/>
    <property type="match status" value="1"/>
</dbReference>
<dbReference type="PANTHER" id="PTHR23282:SF101">
    <property type="entry name" value="MAM DOMAIN-CONTAINING PROTEIN"/>
    <property type="match status" value="1"/>
</dbReference>
<evidence type="ECO:0000313" key="2">
    <source>
        <dbReference type="EMBL" id="CAG2242744.1"/>
    </source>
</evidence>
<dbReference type="InterPro" id="IPR051560">
    <property type="entry name" value="MAM_domain-containing"/>
</dbReference>
<feature type="domain" description="MAM" evidence="1">
    <location>
        <begin position="299"/>
        <end position="398"/>
    </location>
</feature>
<protein>
    <recommendedName>
        <fullName evidence="1">MAM domain-containing protein</fullName>
    </recommendedName>
</protein>
<name>A0A8S3UA88_MYTED</name>
<dbReference type="AlphaFoldDB" id="A0A8S3UA88"/>
<dbReference type="EMBL" id="CAJPWZ010002682">
    <property type="protein sequence ID" value="CAG2242744.1"/>
    <property type="molecule type" value="Genomic_DNA"/>
</dbReference>
<dbReference type="Proteomes" id="UP000683360">
    <property type="component" value="Unassembled WGS sequence"/>
</dbReference>
<accession>A0A8S3UA88</accession>
<dbReference type="GO" id="GO:0016020">
    <property type="term" value="C:membrane"/>
    <property type="evidence" value="ECO:0007669"/>
    <property type="project" value="InterPro"/>
</dbReference>
<comment type="caution">
    <text evidence="2">The sequence shown here is derived from an EMBL/GenBank/DDBJ whole genome shotgun (WGS) entry which is preliminary data.</text>
</comment>
<evidence type="ECO:0000313" key="3">
    <source>
        <dbReference type="Proteomes" id="UP000683360"/>
    </source>
</evidence>
<sequence>MFAGFQENVSNASVINYNCAGNKTIKIIKLSGQQSLILCTKYTSLCNVTEEQKHAIKRDCREENTTCAISMIFPNTSSCLFKDFGNVSNSYSCTGFDNYSQACLTTDESKLLHGCSNMYPQLNLTRIMFDQKFDNCSAVNHDAQTSNVTSCIDIENLVICTFNLSEMIWKDLNCFPSNRLMIEFKCEEKVPNVLSDLVQKKKVSIDIGLQENTLFSNSSVISCDGNTTIKIVDLLVEQHTTICAETKHCNLTELQTNSIKRHCNKERTCTISKLIPNSCLFNDFGRVSISYSCTGHSYISCTFERGGISDDCGWYVTGSERYKWQLGKGRTPSLYTGPGKDHTTASVYGYYVYTRSLSASTFNDVSFLRSGVIVPAIRGNGERSDIAVDDIFINNYACNKGLTDYTESCRKMDEPIPLYGCSKYYLQLDKARFIFDQELDNCSAVYQNIQATRSTLCNHMNNSDICTLNLSEEIQKDQRCFLSNSLLVEYKCEALNRRYSRQKGSTPIDVTEMFNPFKILQFDIVWIQTPFDEEHARFVQKKKKNQKNGYNTNNSADIQSASLASVAADNNNLNSQLTTTQSNHCNNVYANTEFKDDIIEPDCEYSNIAHTNSVINKKGTTVSKNRDFEGDVPSYNISSNHDDDDFADLTNKTRFIKGPIHQTDSTKSNMIIEPDGNIFEGSELYQLAQPTCLSDENHQLKAENNDVYCSSEEGTYNFAGSDYHKEAEGNIYSHTVDDVYDSTTHNRKDDDQEDKYDHFIRQLTEDVYNTPN</sequence>
<dbReference type="Gene3D" id="2.60.120.200">
    <property type="match status" value="1"/>
</dbReference>
<keyword evidence="3" id="KW-1185">Reference proteome</keyword>
<dbReference type="SUPFAM" id="SSF49899">
    <property type="entry name" value="Concanavalin A-like lectins/glucanases"/>
    <property type="match status" value="1"/>
</dbReference>
<dbReference type="OrthoDB" id="6133804at2759"/>
<dbReference type="InterPro" id="IPR013320">
    <property type="entry name" value="ConA-like_dom_sf"/>
</dbReference>
<proteinExistence type="predicted"/>
<reference evidence="2" key="1">
    <citation type="submission" date="2021-03" db="EMBL/GenBank/DDBJ databases">
        <authorList>
            <person name="Bekaert M."/>
        </authorList>
    </citation>
    <scope>NUCLEOTIDE SEQUENCE</scope>
</reference>
<dbReference type="InterPro" id="IPR000998">
    <property type="entry name" value="MAM_dom"/>
</dbReference>